<proteinExistence type="predicted"/>
<keyword evidence="10" id="KW-1185">Reference proteome</keyword>
<keyword evidence="3 5" id="KW-0175">Coiled coil</keyword>
<dbReference type="Pfam" id="PF14818">
    <property type="entry name" value="SOGA1-2-like_CC"/>
    <property type="match status" value="1"/>
</dbReference>
<evidence type="ECO:0000256" key="3">
    <source>
        <dbReference type="ARBA" id="ARBA00023054"/>
    </source>
</evidence>
<dbReference type="PANTHER" id="PTHR15742:SF1">
    <property type="entry name" value="PROTEIN SOGA1"/>
    <property type="match status" value="1"/>
</dbReference>
<feature type="region of interest" description="Disordered" evidence="6">
    <location>
        <begin position="226"/>
        <end position="245"/>
    </location>
</feature>
<dbReference type="InterPro" id="IPR027882">
    <property type="entry name" value="SOGA1/2-like_CC"/>
</dbReference>
<evidence type="ECO:0000256" key="4">
    <source>
        <dbReference type="ARBA" id="ARBA00023136"/>
    </source>
</evidence>
<evidence type="ECO:0000256" key="2">
    <source>
        <dbReference type="ARBA" id="ARBA00022553"/>
    </source>
</evidence>
<dbReference type="GO" id="GO:0010506">
    <property type="term" value="P:regulation of autophagy"/>
    <property type="evidence" value="ECO:0007669"/>
    <property type="project" value="InterPro"/>
</dbReference>
<dbReference type="Proteomes" id="UP000694580">
    <property type="component" value="Chromosome 10"/>
</dbReference>
<sequence length="678" mass="77419">MLEMKDVFLEEDMCQLQELQQQLDQANKTCRILQYRLRKAERRSLRVAQTGQVEGELIRTLEHDVRVAKSVSFRLHNELEAVQKKKARLEWENEALRERLQDLEVTQQVLQVEMDKAREVHHYHEDSADLKCQLHFAKEESALMCKKLTKMAVDNETMREELAKYRLLYGDVDTSWAPFDLTTSPHTREAEVKSHLRLLEEEATLLSRRIVELEVENRGLRAEMSQLRERGGGERRREEDEEDMMEVSEEHLTSLSSMTLNEKTTETKGDRMLDTKQIQTDEGGFGTCSTSQIPQEDTVGGERDQRTTANQSYHPNHSLNFKTLIDLRDQALLVDSAIQLLKAPNKNGFSPTQAYLRKKELDLNTEPHAMHVDLSNLSPLSGGLERMKSLVDGQGHVWVTNISSLEAAEEGLHSSEMEQQDGRCDQEGLVLLAVQLRWFLQQWRQGEIVTGCSKRLPITCHEMNWICVCCWQSELLADLRTALQDLGSELLEERRVGQEVTQQFARAKVSWDVEKSELKGVISRLQGCGGEAATPDTKATLQRDHVEKLQHLLAEAYAAAMDASRQLKARERSWSREKQELLERLNQVCLEREGRGRKGNLIVGLAKSGYNSAPWLYFGKKVIYNRGPLNSNPDSPAEPECPKPSEFRLIPCWGCTTLGRLPTKSAVRSLPSGGTWHR</sequence>
<dbReference type="InterPro" id="IPR049885">
    <property type="entry name" value="MTCL1-3"/>
</dbReference>
<keyword evidence="2" id="KW-0597">Phosphoprotein</keyword>
<feature type="coiled-coil region" evidence="5">
    <location>
        <begin position="79"/>
        <end position="120"/>
    </location>
</feature>
<evidence type="ECO:0000259" key="8">
    <source>
        <dbReference type="Pfam" id="PF14818"/>
    </source>
</evidence>
<name>A0AAY4CGU7_9TELE</name>
<reference evidence="9" key="2">
    <citation type="submission" date="2025-08" db="UniProtKB">
        <authorList>
            <consortium name="Ensembl"/>
        </authorList>
    </citation>
    <scope>IDENTIFICATION</scope>
</reference>
<keyword evidence="4" id="KW-0472">Membrane</keyword>
<evidence type="ECO:0000259" key="7">
    <source>
        <dbReference type="Pfam" id="PF11365"/>
    </source>
</evidence>
<dbReference type="GeneTree" id="ENSGT00950000182982"/>
<feature type="domain" description="SOGA 1/2-like coiled-coil" evidence="8">
    <location>
        <begin position="561"/>
        <end position="587"/>
    </location>
</feature>
<dbReference type="AlphaFoldDB" id="A0AAY4CGU7"/>
<dbReference type="GO" id="GO:0016020">
    <property type="term" value="C:membrane"/>
    <property type="evidence" value="ECO:0007669"/>
    <property type="project" value="UniProtKB-SubCell"/>
</dbReference>
<gene>
    <name evidence="9" type="primary">si:ch211-197l9.2</name>
</gene>
<feature type="region of interest" description="Disordered" evidence="6">
    <location>
        <begin position="280"/>
        <end position="315"/>
    </location>
</feature>
<dbReference type="Ensembl" id="ENSDCDT00010040078.1">
    <property type="protein sequence ID" value="ENSDCDP00010032318.1"/>
    <property type="gene ID" value="ENSDCDG00010020681.1"/>
</dbReference>
<evidence type="ECO:0000313" key="10">
    <source>
        <dbReference type="Proteomes" id="UP000694580"/>
    </source>
</evidence>
<dbReference type="PANTHER" id="PTHR15742">
    <property type="entry name" value="GIRDIN"/>
    <property type="match status" value="1"/>
</dbReference>
<comment type="subcellular location">
    <subcellularLocation>
        <location evidence="1">Membrane</location>
    </subcellularLocation>
</comment>
<evidence type="ECO:0000256" key="1">
    <source>
        <dbReference type="ARBA" id="ARBA00004370"/>
    </source>
</evidence>
<organism evidence="9 10">
    <name type="scientific">Denticeps clupeoides</name>
    <name type="common">denticle herring</name>
    <dbReference type="NCBI Taxonomy" id="299321"/>
    <lineage>
        <taxon>Eukaryota</taxon>
        <taxon>Metazoa</taxon>
        <taxon>Chordata</taxon>
        <taxon>Craniata</taxon>
        <taxon>Vertebrata</taxon>
        <taxon>Euteleostomi</taxon>
        <taxon>Actinopterygii</taxon>
        <taxon>Neopterygii</taxon>
        <taxon>Teleostei</taxon>
        <taxon>Clupei</taxon>
        <taxon>Clupeiformes</taxon>
        <taxon>Denticipitoidei</taxon>
        <taxon>Denticipitidae</taxon>
        <taxon>Denticeps</taxon>
    </lineage>
</organism>
<reference evidence="9" key="3">
    <citation type="submission" date="2025-09" db="UniProtKB">
        <authorList>
            <consortium name="Ensembl"/>
        </authorList>
    </citation>
    <scope>IDENTIFICATION</scope>
</reference>
<feature type="compositionally biased region" description="Basic and acidic residues" evidence="6">
    <location>
        <begin position="226"/>
        <end position="238"/>
    </location>
</feature>
<protein>
    <submittedName>
        <fullName evidence="9">Uncharacterized protein</fullName>
    </submittedName>
</protein>
<dbReference type="GO" id="GO:0005615">
    <property type="term" value="C:extracellular space"/>
    <property type="evidence" value="ECO:0007669"/>
    <property type="project" value="InterPro"/>
</dbReference>
<reference evidence="9 10" key="1">
    <citation type="submission" date="2020-06" db="EMBL/GenBank/DDBJ databases">
        <authorList>
            <consortium name="Wellcome Sanger Institute Data Sharing"/>
        </authorList>
    </citation>
    <scope>NUCLEOTIDE SEQUENCE [LARGE SCALE GENOMIC DNA]</scope>
</reference>
<feature type="domain" description="SOGA coiled-coil" evidence="7">
    <location>
        <begin position="126"/>
        <end position="220"/>
    </location>
</feature>
<accession>A0AAY4CGU7</accession>
<evidence type="ECO:0000313" key="9">
    <source>
        <dbReference type="Ensembl" id="ENSDCDP00010032318.1"/>
    </source>
</evidence>
<evidence type="ECO:0000256" key="6">
    <source>
        <dbReference type="SAM" id="MobiDB-lite"/>
    </source>
</evidence>
<dbReference type="Pfam" id="PF11365">
    <property type="entry name" value="SOGA"/>
    <property type="match status" value="1"/>
</dbReference>
<dbReference type="InterPro" id="IPR027881">
    <property type="entry name" value="SOGA_CC"/>
</dbReference>
<feature type="coiled-coil region" evidence="5">
    <location>
        <begin position="9"/>
        <end position="43"/>
    </location>
</feature>
<evidence type="ECO:0000256" key="5">
    <source>
        <dbReference type="SAM" id="Coils"/>
    </source>
</evidence>